<dbReference type="InterPro" id="IPR051218">
    <property type="entry name" value="Sec_MonoDiacylglyc_Lipase"/>
</dbReference>
<dbReference type="Gene3D" id="3.40.50.1820">
    <property type="entry name" value="alpha/beta hydrolase"/>
    <property type="match status" value="1"/>
</dbReference>
<name>A0ABP0XIX1_9BRYO</name>
<dbReference type="SUPFAM" id="SSF52540">
    <property type="entry name" value="P-loop containing nucleoside triphosphate hydrolases"/>
    <property type="match status" value="1"/>
</dbReference>
<evidence type="ECO:0000313" key="3">
    <source>
        <dbReference type="EMBL" id="CAK9277527.1"/>
    </source>
</evidence>
<dbReference type="Proteomes" id="UP001497444">
    <property type="component" value="Chromosome 8"/>
</dbReference>
<dbReference type="InterPro" id="IPR027417">
    <property type="entry name" value="P-loop_NTPase"/>
</dbReference>
<feature type="transmembrane region" description="Helical" evidence="1">
    <location>
        <begin position="21"/>
        <end position="45"/>
    </location>
</feature>
<gene>
    <name evidence="3" type="ORF">CSSPJE1EN1_LOCUS23005</name>
</gene>
<dbReference type="InterPro" id="IPR002921">
    <property type="entry name" value="Fungal_lipase-type"/>
</dbReference>
<keyword evidence="1" id="KW-1133">Transmembrane helix</keyword>
<dbReference type="EMBL" id="OZ020103">
    <property type="protein sequence ID" value="CAK9277527.1"/>
    <property type="molecule type" value="Genomic_DNA"/>
</dbReference>
<keyword evidence="1" id="KW-0472">Membrane</keyword>
<sequence>MARYLLNLLRYQIYNVAFKQSLLFLVSCVYWLHALLVQASNYVILKSSRILGSILKVWSFSTRRMSSTSIRLGSNDDRTLRRDDLSRAFFCSVAVYESSTEEAEILFRKTQSEHPAVRFAKVHMSLNLPGEQKFLVAYADDAIFIAFRGTTTLEDIAANLKVANHSGFGGAFHSGFFKRTDVFFQPNCDPMPGLFSLQKRIIFCGHSLGGAVAHMVLLRLLVENNLNTNDYANYLPCFELQEKFPNSLISIAFGAPHVCDRDAAQIINADVNLRWRFMNFVNQSDPVPRLLHSIAHTVGMVKNSLVSNEIFQEEFALGGIVTFVGRCIDGYTHGGFLQGVSAALMATFDIGRSKFALTLSNTTFVQRLLELLAQQAAHMPRTSNYNQPDFYPIGYYIFIEKQSTAGYGRDHIRFNVHRIDDQSVDMMRKLQDVRFGYEDFEYHKLQSYKMVLIKSDLMDSAQVDSIQRHNFQINNVVSTPTPIITKAQYMLVDSTQQQIMISGDNLLFLNERVKINNKETWLTIGQKDKEIVVVRDGSLNNDPKIKITNVTVKTAFGQKSQNVEGMENSPITIFEKIAKIVQITMIMTTFGMDPLPNDLSELDTIIQCAPSLQSEKLYPILMEGTPSEKGNDMTKAVADFLSSGLEVSYKRTVAGWAIVINMSIAPAVLAICVSVPIAAAVSAGLGGIASYSAKELSKFRVDDYKKILAIGCEEASKWITSELTSPVDANSENDVLEKELGNREDAGKSTFIKKALEHHHLPRPKPPLECGTEVHTSAVVPYNLADYIWLLDFPGLDGLQGNADKWTQFKELPNFCILVLQFLGDVKRGQKDMYKEVKEKLTTSEIKVIFNKVDLDFRPGWGVNYFERQKENSAKKLGCPKDNIYYACFEPKSNEDMQTLRRIGVLGFEDIFQKLGILEGR</sequence>
<accession>A0ABP0XIX1</accession>
<organism evidence="3 4">
    <name type="scientific">Sphagnum jensenii</name>
    <dbReference type="NCBI Taxonomy" id="128206"/>
    <lineage>
        <taxon>Eukaryota</taxon>
        <taxon>Viridiplantae</taxon>
        <taxon>Streptophyta</taxon>
        <taxon>Embryophyta</taxon>
        <taxon>Bryophyta</taxon>
        <taxon>Sphagnophytina</taxon>
        <taxon>Sphagnopsida</taxon>
        <taxon>Sphagnales</taxon>
        <taxon>Sphagnaceae</taxon>
        <taxon>Sphagnum</taxon>
    </lineage>
</organism>
<dbReference type="InterPro" id="IPR029058">
    <property type="entry name" value="AB_hydrolase_fold"/>
</dbReference>
<feature type="domain" description="Fungal lipase-type" evidence="2">
    <location>
        <begin position="144"/>
        <end position="290"/>
    </location>
</feature>
<evidence type="ECO:0000259" key="2">
    <source>
        <dbReference type="Pfam" id="PF01764"/>
    </source>
</evidence>
<dbReference type="CDD" id="cd00519">
    <property type="entry name" value="Lipase_3"/>
    <property type="match status" value="1"/>
</dbReference>
<evidence type="ECO:0000313" key="4">
    <source>
        <dbReference type="Proteomes" id="UP001497444"/>
    </source>
</evidence>
<dbReference type="PANTHER" id="PTHR45856">
    <property type="entry name" value="ALPHA/BETA-HYDROLASES SUPERFAMILY PROTEIN"/>
    <property type="match status" value="1"/>
</dbReference>
<dbReference type="Pfam" id="PF01764">
    <property type="entry name" value="Lipase_3"/>
    <property type="match status" value="1"/>
</dbReference>
<proteinExistence type="predicted"/>
<reference evidence="3" key="1">
    <citation type="submission" date="2024-02" db="EMBL/GenBank/DDBJ databases">
        <authorList>
            <consortium name="ELIXIR-Norway"/>
            <consortium name="Elixir Norway"/>
        </authorList>
    </citation>
    <scope>NUCLEOTIDE SEQUENCE</scope>
</reference>
<keyword evidence="1" id="KW-0812">Transmembrane</keyword>
<evidence type="ECO:0000256" key="1">
    <source>
        <dbReference type="SAM" id="Phobius"/>
    </source>
</evidence>
<dbReference type="Gene3D" id="3.40.50.300">
    <property type="entry name" value="P-loop containing nucleotide triphosphate hydrolases"/>
    <property type="match status" value="1"/>
</dbReference>
<dbReference type="CDD" id="cd00882">
    <property type="entry name" value="Ras_like_GTPase"/>
    <property type="match status" value="1"/>
</dbReference>
<dbReference type="PANTHER" id="PTHR45856:SF11">
    <property type="entry name" value="FUNGAL LIPASE-LIKE DOMAIN-CONTAINING PROTEIN"/>
    <property type="match status" value="1"/>
</dbReference>
<protein>
    <recommendedName>
        <fullName evidence="2">Fungal lipase-type domain-containing protein</fullName>
    </recommendedName>
</protein>
<dbReference type="SUPFAM" id="SSF53474">
    <property type="entry name" value="alpha/beta-Hydrolases"/>
    <property type="match status" value="1"/>
</dbReference>
<keyword evidence="4" id="KW-1185">Reference proteome</keyword>